<dbReference type="SUPFAM" id="SSF103473">
    <property type="entry name" value="MFS general substrate transporter"/>
    <property type="match status" value="1"/>
</dbReference>
<name>A0A972FDE0_9RHOO</name>
<dbReference type="InterPro" id="IPR036259">
    <property type="entry name" value="MFS_trans_sf"/>
</dbReference>
<feature type="transmembrane region" description="Helical" evidence="1">
    <location>
        <begin position="14"/>
        <end position="32"/>
    </location>
</feature>
<keyword evidence="3" id="KW-1185">Reference proteome</keyword>
<feature type="transmembrane region" description="Helical" evidence="1">
    <location>
        <begin position="38"/>
        <end position="57"/>
    </location>
</feature>
<keyword evidence="1" id="KW-0812">Transmembrane</keyword>
<protein>
    <submittedName>
        <fullName evidence="2">MFS transporter</fullName>
    </submittedName>
</protein>
<accession>A0A972FDE0</accession>
<feature type="non-terminal residue" evidence="2">
    <location>
        <position position="1"/>
    </location>
</feature>
<dbReference type="AlphaFoldDB" id="A0A972FDE0"/>
<evidence type="ECO:0000256" key="1">
    <source>
        <dbReference type="SAM" id="Phobius"/>
    </source>
</evidence>
<dbReference type="Proteomes" id="UP000599523">
    <property type="component" value="Unassembled WGS sequence"/>
</dbReference>
<gene>
    <name evidence="2" type="ORF">GPA21_17205</name>
</gene>
<dbReference type="EMBL" id="WTVM01000146">
    <property type="protein sequence ID" value="NMG04694.1"/>
    <property type="molecule type" value="Genomic_DNA"/>
</dbReference>
<evidence type="ECO:0000313" key="2">
    <source>
        <dbReference type="EMBL" id="NMG04694.1"/>
    </source>
</evidence>
<organism evidence="2 3">
    <name type="scientific">Azoarcus taiwanensis</name>
    <dbReference type="NCBI Taxonomy" id="666964"/>
    <lineage>
        <taxon>Bacteria</taxon>
        <taxon>Pseudomonadati</taxon>
        <taxon>Pseudomonadota</taxon>
        <taxon>Betaproteobacteria</taxon>
        <taxon>Rhodocyclales</taxon>
        <taxon>Zoogloeaceae</taxon>
        <taxon>Azoarcus</taxon>
    </lineage>
</organism>
<proteinExistence type="predicted"/>
<comment type="caution">
    <text evidence="2">The sequence shown here is derived from an EMBL/GenBank/DDBJ whole genome shotgun (WGS) entry which is preliminary data.</text>
</comment>
<reference evidence="2" key="1">
    <citation type="submission" date="2019-12" db="EMBL/GenBank/DDBJ databases">
        <title>Comparative genomics gives insights into the taxonomy of the Azoarcus-Aromatoleum group and reveals separate origins of nif in the plant-associated Azoarcus and non-plant-associated Aromatoleum sub-groups.</title>
        <authorList>
            <person name="Lafos M."/>
            <person name="Maluk M."/>
            <person name="Batista M."/>
            <person name="Junghare M."/>
            <person name="Carmona M."/>
            <person name="Faoro H."/>
            <person name="Cruz L.M."/>
            <person name="Battistoni F."/>
            <person name="De Souza E."/>
            <person name="Pedrosa F."/>
            <person name="Chen W.-M."/>
            <person name="Poole P.S."/>
            <person name="Dixon R.A."/>
            <person name="James E.K."/>
        </authorList>
    </citation>
    <scope>NUCLEOTIDE SEQUENCE</scope>
    <source>
        <strain evidence="2">NSC3</strain>
    </source>
</reference>
<keyword evidence="1" id="KW-1133">Transmembrane helix</keyword>
<keyword evidence="1" id="KW-0472">Membrane</keyword>
<evidence type="ECO:0000313" key="3">
    <source>
        <dbReference type="Proteomes" id="UP000599523"/>
    </source>
</evidence>
<sequence length="65" mass="6870">PPEIVGSALALQNAIGFAITMVSIAIGTRVIADWGNHVAWLLLPGPLLGLIGLWPLWRRKAVSTG</sequence>